<dbReference type="AlphaFoldDB" id="A0A0P9H537"/>
<feature type="non-terminal residue" evidence="2">
    <location>
        <position position="139"/>
    </location>
</feature>
<gene>
    <name evidence="2" type="ORF">SE17_34770</name>
</gene>
<keyword evidence="2" id="KW-0378">Hydrolase</keyword>
<dbReference type="InterPro" id="IPR035013">
    <property type="entry name" value="YabN_N"/>
</dbReference>
<protein>
    <submittedName>
        <fullName evidence="2">Nucleotide pyrophosphohydrolase</fullName>
    </submittedName>
</protein>
<sequence length="139" mass="14784">MATITILGLGPGDAGLLTRQAWELLEHTPLLYLRTAIHPTVAALPPQIELRPFDARYEQAGAFGDVYAQIVGELIERAAGGESLVYAVPGHPLVAEATTRLVLAHAQARGIDTRIVGGLSFIEPVCAALGRDPLEHGMQ</sequence>
<dbReference type="GO" id="GO:0008168">
    <property type="term" value="F:methyltransferase activity"/>
    <property type="evidence" value="ECO:0007669"/>
    <property type="project" value="InterPro"/>
</dbReference>
<keyword evidence="3" id="KW-1185">Reference proteome</keyword>
<evidence type="ECO:0000259" key="1">
    <source>
        <dbReference type="Pfam" id="PF00590"/>
    </source>
</evidence>
<comment type="caution">
    <text evidence="2">The sequence shown here is derived from an EMBL/GenBank/DDBJ whole genome shotgun (WGS) entry which is preliminary data.</text>
</comment>
<organism evidence="2 3">
    <name type="scientific">Kouleothrix aurantiaca</name>
    <dbReference type="NCBI Taxonomy" id="186479"/>
    <lineage>
        <taxon>Bacteria</taxon>
        <taxon>Bacillati</taxon>
        <taxon>Chloroflexota</taxon>
        <taxon>Chloroflexia</taxon>
        <taxon>Chloroflexales</taxon>
        <taxon>Roseiflexineae</taxon>
        <taxon>Roseiflexaceae</taxon>
        <taxon>Kouleothrix</taxon>
    </lineage>
</organism>
<accession>A0A0P9H537</accession>
<dbReference type="Gene3D" id="3.40.1010.10">
    <property type="entry name" value="Cobalt-precorrin-4 Transmethylase, Domain 1"/>
    <property type="match status" value="1"/>
</dbReference>
<dbReference type="InterPro" id="IPR000878">
    <property type="entry name" value="4pyrrol_Mease"/>
</dbReference>
<dbReference type="EMBL" id="LJCR01002229">
    <property type="protein sequence ID" value="KPV49055.1"/>
    <property type="molecule type" value="Genomic_DNA"/>
</dbReference>
<dbReference type="CDD" id="cd11723">
    <property type="entry name" value="YabN_N_like"/>
    <property type="match status" value="1"/>
</dbReference>
<evidence type="ECO:0000313" key="2">
    <source>
        <dbReference type="EMBL" id="KPV49055.1"/>
    </source>
</evidence>
<reference evidence="2 3" key="1">
    <citation type="submission" date="2015-09" db="EMBL/GenBank/DDBJ databases">
        <title>Draft genome sequence of Kouleothrix aurantiaca JCM 19913.</title>
        <authorList>
            <person name="Hemp J."/>
        </authorList>
    </citation>
    <scope>NUCLEOTIDE SEQUENCE [LARGE SCALE GENOMIC DNA]</scope>
    <source>
        <strain evidence="2 3">COM-B</strain>
    </source>
</reference>
<evidence type="ECO:0000313" key="3">
    <source>
        <dbReference type="Proteomes" id="UP000050509"/>
    </source>
</evidence>
<dbReference type="GO" id="GO:0016787">
    <property type="term" value="F:hydrolase activity"/>
    <property type="evidence" value="ECO:0007669"/>
    <property type="project" value="UniProtKB-KW"/>
</dbReference>
<dbReference type="Proteomes" id="UP000050509">
    <property type="component" value="Unassembled WGS sequence"/>
</dbReference>
<dbReference type="Pfam" id="PF00590">
    <property type="entry name" value="TP_methylase"/>
    <property type="match status" value="1"/>
</dbReference>
<dbReference type="InterPro" id="IPR014777">
    <property type="entry name" value="4pyrrole_Mease_sub1"/>
</dbReference>
<dbReference type="InterPro" id="IPR035996">
    <property type="entry name" value="4pyrrol_Methylase_sf"/>
</dbReference>
<proteinExistence type="predicted"/>
<dbReference type="SUPFAM" id="SSF53790">
    <property type="entry name" value="Tetrapyrrole methylase"/>
    <property type="match status" value="1"/>
</dbReference>
<feature type="domain" description="Tetrapyrrole methylase" evidence="1">
    <location>
        <begin position="3"/>
        <end position="133"/>
    </location>
</feature>
<name>A0A0P9H537_9CHLR</name>